<dbReference type="HOGENOM" id="CLU_3192708_0_0_11"/>
<dbReference type="InterPro" id="IPR010985">
    <property type="entry name" value="Ribbon_hlx_hlx"/>
</dbReference>
<sequence>MPMSIRFTADEESRLEALATRTGRSKSFYVREAVQAHLAELEDAYGAGRSGA</sequence>
<dbReference type="InterPro" id="IPR008876">
    <property type="entry name" value="TraY"/>
</dbReference>
<dbReference type="OrthoDB" id="9812023at2"/>
<evidence type="ECO:0000256" key="5">
    <source>
        <dbReference type="ARBA" id="ARBA00023125"/>
    </source>
</evidence>
<dbReference type="EMBL" id="CP006842">
    <property type="protein sequence ID" value="AHW65458.1"/>
    <property type="molecule type" value="Genomic_DNA"/>
</dbReference>
<dbReference type="SUPFAM" id="SSF47598">
    <property type="entry name" value="Ribbon-helix-helix"/>
    <property type="match status" value="1"/>
</dbReference>
<protein>
    <recommendedName>
        <fullName evidence="3">Relaxosome protein TraY</fullName>
    </recommendedName>
</protein>
<accession>X5DQG1</accession>
<dbReference type="CDD" id="cd22233">
    <property type="entry name" value="RHH_CopAso-like"/>
    <property type="match status" value="1"/>
</dbReference>
<dbReference type="eggNOG" id="COG4710">
    <property type="taxonomic scope" value="Bacteria"/>
</dbReference>
<evidence type="ECO:0000313" key="7">
    <source>
        <dbReference type="Proteomes" id="UP000023703"/>
    </source>
</evidence>
<dbReference type="GO" id="GO:0003677">
    <property type="term" value="F:DNA binding"/>
    <property type="evidence" value="ECO:0007669"/>
    <property type="project" value="UniProtKB-KW"/>
</dbReference>
<reference evidence="6 7" key="1">
    <citation type="journal article" date="2015" name="Int. J. Syst. Evol. Microbiol.">
        <title>Revisiting Corynebacterium glyciniphilum (ex Kubota et al., 1972) sp. nov., nom. rev., isolated from putrefied banana.</title>
        <authorList>
            <person name="Al-Dilaimi A."/>
            <person name="Bednarz H."/>
            <person name="Lomker A."/>
            <person name="Niehaus K."/>
            <person name="Kalinowski J."/>
            <person name="Ruckert C."/>
        </authorList>
    </citation>
    <scope>NUCLEOTIDE SEQUENCE [LARGE SCALE GENOMIC DNA]</scope>
    <source>
        <strain evidence="6">AJ 3170</strain>
    </source>
</reference>
<keyword evidence="7" id="KW-1185">Reference proteome</keyword>
<dbReference type="Pfam" id="PF05509">
    <property type="entry name" value="TraY"/>
    <property type="match status" value="1"/>
</dbReference>
<dbReference type="AlphaFoldDB" id="X5DQG1"/>
<dbReference type="Proteomes" id="UP000023703">
    <property type="component" value="Chromosome"/>
</dbReference>
<gene>
    <name evidence="6" type="ORF">CGLY_15110</name>
</gene>
<evidence type="ECO:0000256" key="1">
    <source>
        <dbReference type="ARBA" id="ARBA00004496"/>
    </source>
</evidence>
<dbReference type="GO" id="GO:0006355">
    <property type="term" value="P:regulation of DNA-templated transcription"/>
    <property type="evidence" value="ECO:0007669"/>
    <property type="project" value="InterPro"/>
</dbReference>
<name>X5DQG1_9CORY</name>
<comment type="similarity">
    <text evidence="2">Belongs to the TraY family.</text>
</comment>
<evidence type="ECO:0000256" key="2">
    <source>
        <dbReference type="ARBA" id="ARBA00007183"/>
    </source>
</evidence>
<keyword evidence="4" id="KW-0963">Cytoplasm</keyword>
<comment type="subcellular location">
    <subcellularLocation>
        <location evidence="1">Cytoplasm</location>
    </subcellularLocation>
</comment>
<dbReference type="KEGG" id="cgy:CGLY_15110"/>
<organism evidence="6 7">
    <name type="scientific">Corynebacterium glyciniphilum AJ 3170</name>
    <dbReference type="NCBI Taxonomy" id="1404245"/>
    <lineage>
        <taxon>Bacteria</taxon>
        <taxon>Bacillati</taxon>
        <taxon>Actinomycetota</taxon>
        <taxon>Actinomycetes</taxon>
        <taxon>Mycobacteriales</taxon>
        <taxon>Corynebacteriaceae</taxon>
        <taxon>Corynebacterium</taxon>
    </lineage>
</organism>
<dbReference type="GO" id="GO:0005737">
    <property type="term" value="C:cytoplasm"/>
    <property type="evidence" value="ECO:0007669"/>
    <property type="project" value="UniProtKB-SubCell"/>
</dbReference>
<evidence type="ECO:0000256" key="3">
    <source>
        <dbReference type="ARBA" id="ARBA00020541"/>
    </source>
</evidence>
<proteinExistence type="inferred from homology"/>
<keyword evidence="5" id="KW-0238">DNA-binding</keyword>
<evidence type="ECO:0000313" key="6">
    <source>
        <dbReference type="EMBL" id="AHW65458.1"/>
    </source>
</evidence>
<evidence type="ECO:0000256" key="4">
    <source>
        <dbReference type="ARBA" id="ARBA00022490"/>
    </source>
</evidence>